<gene>
    <name evidence="1" type="ORF">L5G33_01575</name>
</gene>
<sequence>MVPPMMGVPLPCPGPGPGSPPMTGPFPDGAPGAFGVLGWVGIVGGGV</sequence>
<dbReference type="EMBL" id="JAKKOR010000001">
    <property type="protein sequence ID" value="MCF8587154.1"/>
    <property type="molecule type" value="Genomic_DNA"/>
</dbReference>
<comment type="caution">
    <text evidence="1">The sequence shown here is derived from an EMBL/GenBank/DDBJ whole genome shotgun (WGS) entry which is preliminary data.</text>
</comment>
<accession>A0ABS9INM3</accession>
<dbReference type="Proteomes" id="UP001200110">
    <property type="component" value="Unassembled WGS sequence"/>
</dbReference>
<dbReference type="RefSeq" id="WP_236996377.1">
    <property type="nucleotide sequence ID" value="NZ_JAKKOR010000001.1"/>
</dbReference>
<keyword evidence="2" id="KW-1185">Reference proteome</keyword>
<evidence type="ECO:0000313" key="1">
    <source>
        <dbReference type="EMBL" id="MCF8587154.1"/>
    </source>
</evidence>
<proteinExistence type="predicted"/>
<organism evidence="1 2">
    <name type="scientific">Gordonia liuliyuniae</name>
    <dbReference type="NCBI Taxonomy" id="2911517"/>
    <lineage>
        <taxon>Bacteria</taxon>
        <taxon>Bacillati</taxon>
        <taxon>Actinomycetota</taxon>
        <taxon>Actinomycetes</taxon>
        <taxon>Mycobacteriales</taxon>
        <taxon>Gordoniaceae</taxon>
        <taxon>Gordonia</taxon>
    </lineage>
</organism>
<protein>
    <submittedName>
        <fullName evidence="1">Uncharacterized protein</fullName>
    </submittedName>
</protein>
<name>A0ABS9INM3_9ACTN</name>
<evidence type="ECO:0000313" key="2">
    <source>
        <dbReference type="Proteomes" id="UP001200110"/>
    </source>
</evidence>
<reference evidence="1 2" key="1">
    <citation type="submission" date="2022-01" db="EMBL/GenBank/DDBJ databases">
        <authorList>
            <person name="Huang Y."/>
        </authorList>
    </citation>
    <scope>NUCLEOTIDE SEQUENCE [LARGE SCALE GENOMIC DNA]</scope>
    <source>
        <strain evidence="1 2">HY366</strain>
    </source>
</reference>